<keyword evidence="7" id="KW-0067">ATP-binding</keyword>
<evidence type="ECO:0000256" key="8">
    <source>
        <dbReference type="ARBA" id="ARBA00023012"/>
    </source>
</evidence>
<dbReference type="KEGG" id="kau:B6264_27475"/>
<dbReference type="PANTHER" id="PTHR24421">
    <property type="entry name" value="NITRATE/NITRITE SENSOR PROTEIN NARX-RELATED"/>
    <property type="match status" value="1"/>
</dbReference>
<feature type="transmembrane region" description="Helical" evidence="9">
    <location>
        <begin position="41"/>
        <end position="57"/>
    </location>
</feature>
<evidence type="ECO:0000259" key="10">
    <source>
        <dbReference type="Pfam" id="PF02518"/>
    </source>
</evidence>
<feature type="domain" description="Histidine kinase/HSP90-like ATPase" evidence="10">
    <location>
        <begin position="298"/>
        <end position="392"/>
    </location>
</feature>
<dbReference type="InterPro" id="IPR050482">
    <property type="entry name" value="Sensor_HK_TwoCompSys"/>
</dbReference>
<keyword evidence="14" id="KW-1185">Reference proteome</keyword>
<keyword evidence="9" id="KW-1133">Transmembrane helix</keyword>
<dbReference type="Proteomes" id="UP000037395">
    <property type="component" value="Unassembled WGS sequence"/>
</dbReference>
<dbReference type="SUPFAM" id="SSF55874">
    <property type="entry name" value="ATPase domain of HSP90 chaperone/DNA topoisomerase II/histidine kinase"/>
    <property type="match status" value="1"/>
</dbReference>
<evidence type="ECO:0000256" key="7">
    <source>
        <dbReference type="ARBA" id="ARBA00022840"/>
    </source>
</evidence>
<evidence type="ECO:0000259" key="11">
    <source>
        <dbReference type="Pfam" id="PF07730"/>
    </source>
</evidence>
<dbReference type="AlphaFoldDB" id="A0A1E7NCQ4"/>
<evidence type="ECO:0000256" key="3">
    <source>
        <dbReference type="ARBA" id="ARBA00022553"/>
    </source>
</evidence>
<accession>A0A1E7NCQ4</accession>
<evidence type="ECO:0000256" key="2">
    <source>
        <dbReference type="ARBA" id="ARBA00012438"/>
    </source>
</evidence>
<keyword evidence="9" id="KW-0812">Transmembrane</keyword>
<dbReference type="InterPro" id="IPR011712">
    <property type="entry name" value="Sig_transdc_His_kin_sub3_dim/P"/>
</dbReference>
<keyword evidence="5" id="KW-0547">Nucleotide-binding</keyword>
<evidence type="ECO:0000256" key="6">
    <source>
        <dbReference type="ARBA" id="ARBA00022777"/>
    </source>
</evidence>
<reference evidence="13" key="3">
    <citation type="submission" date="2016-08" db="EMBL/GenBank/DDBJ databases">
        <title>Sequencing, Assembly and Comparative Genomics of S. aureofaciens ATCC 10762.</title>
        <authorList>
            <person name="Gradnigo J.S."/>
            <person name="Johnson N."/>
            <person name="Somerville G.A."/>
        </authorList>
    </citation>
    <scope>NUCLEOTIDE SEQUENCE [LARGE SCALE GENOMIC DNA]</scope>
    <source>
        <strain evidence="13">ATCC 10762</strain>
    </source>
</reference>
<accession>A0A8H9LS32</accession>
<protein>
    <recommendedName>
        <fullName evidence="2">histidine kinase</fullName>
        <ecNumber evidence="2">2.7.13.3</ecNumber>
    </recommendedName>
</protein>
<feature type="transmembrane region" description="Helical" evidence="9">
    <location>
        <begin position="147"/>
        <end position="167"/>
    </location>
</feature>
<dbReference type="PANTHER" id="PTHR24421:SF10">
    <property type="entry name" value="NITRATE_NITRITE SENSOR PROTEIN NARQ"/>
    <property type="match status" value="1"/>
</dbReference>
<dbReference type="InterPro" id="IPR036890">
    <property type="entry name" value="HATPase_C_sf"/>
</dbReference>
<evidence type="ECO:0000256" key="9">
    <source>
        <dbReference type="SAM" id="Phobius"/>
    </source>
</evidence>
<evidence type="ECO:0000313" key="13">
    <source>
        <dbReference type="EMBL" id="OEV38486.1"/>
    </source>
</evidence>
<reference evidence="12" key="1">
    <citation type="journal article" date="2014" name="Int. J. Syst. Evol. Microbiol.">
        <title>Complete genome sequence of Corynebacterium casei LMG S-19264T (=DSM 44701T), isolated from a smear-ripened cheese.</title>
        <authorList>
            <consortium name="US DOE Joint Genome Institute (JGI-PGF)"/>
            <person name="Walter F."/>
            <person name="Albersmeier A."/>
            <person name="Kalinowski J."/>
            <person name="Ruckert C."/>
        </authorList>
    </citation>
    <scope>NUCLEOTIDE SEQUENCE</scope>
    <source>
        <strain evidence="12">JCM 4434</strain>
    </source>
</reference>
<reference evidence="14" key="4">
    <citation type="submission" date="2016-08" db="EMBL/GenBank/DDBJ databases">
        <title>Sequencing, assembly and comparative genomics of S. aureofaciens ATCC 10762.</title>
        <authorList>
            <person name="Gradnigo J.S."/>
            <person name="Johnson N."/>
            <person name="Somerville G.A."/>
        </authorList>
    </citation>
    <scope>NUCLEOTIDE SEQUENCE [LARGE SCALE GENOMIC DNA]</scope>
    <source>
        <strain evidence="14">ATCC 10762 / DSM 40127 / CCM 3239 / JCM 4008 / LMG 5968 / NBRC 12843 / NCIMB 8234 / A-377</strain>
    </source>
</reference>
<keyword evidence="4" id="KW-0808">Transferase</keyword>
<dbReference type="GO" id="GO:0005524">
    <property type="term" value="F:ATP binding"/>
    <property type="evidence" value="ECO:0007669"/>
    <property type="project" value="UniProtKB-KW"/>
</dbReference>
<dbReference type="Gene3D" id="3.30.565.10">
    <property type="entry name" value="Histidine kinase-like ATPase, C-terminal domain"/>
    <property type="match status" value="1"/>
</dbReference>
<comment type="caution">
    <text evidence="13">The sequence shown here is derived from an EMBL/GenBank/DDBJ whole genome shotgun (WGS) entry which is preliminary data.</text>
</comment>
<dbReference type="EMBL" id="BMUB01000009">
    <property type="protein sequence ID" value="GGU84689.1"/>
    <property type="molecule type" value="Genomic_DNA"/>
</dbReference>
<evidence type="ECO:0000313" key="12">
    <source>
        <dbReference type="EMBL" id="GGU84689.1"/>
    </source>
</evidence>
<name>A0A1E7NCQ4_KITAU</name>
<sequence>MRTDPLTRPDRSRRWPTVTAALLLFAPAALAHPGDRGAALLLALTAALAAVVALLAWPLGRVTLATAAGAAAGASLLVDLCYPGPYRLPAFWAPFEWLALIGVLFRAVRRLPDRWAGPIGGLVGLAAVVLPLRFALRMPQGGAAGPVGGVLFSLLPVLGVGGASLYLRVLDARRERAVARARREQRLEVARGLHDFVAHEITGIVLEAQAGQLPGPETEETATLLRRLEEAGLRALDSMDEMVGALRGDQEAAGTTRRPGLADLPELVARFGTKGGPRATVDLAPGVVGLLSAEAQATAYAVVLEALTNVRRHAPQAAVVTVRVAPEPDGRAVRLTVGDTGGPATRRLRLRRRPGTGGTGLAGLAARAAAHGGTLTSGPLGPSGWEVCCTLPGR</sequence>
<comment type="catalytic activity">
    <reaction evidence="1">
        <text>ATP + protein L-histidine = ADP + protein N-phospho-L-histidine.</text>
        <dbReference type="EC" id="2.7.13.3"/>
    </reaction>
</comment>
<keyword evidence="3" id="KW-0597">Phosphoprotein</keyword>
<evidence type="ECO:0000256" key="4">
    <source>
        <dbReference type="ARBA" id="ARBA00022679"/>
    </source>
</evidence>
<proteinExistence type="predicted"/>
<dbReference type="Gene3D" id="1.20.5.1930">
    <property type="match status" value="1"/>
</dbReference>
<dbReference type="EMBL" id="JPRF03000014">
    <property type="protein sequence ID" value="OEV38486.1"/>
    <property type="molecule type" value="Genomic_DNA"/>
</dbReference>
<dbReference type="Proteomes" id="UP000610124">
    <property type="component" value="Unassembled WGS sequence"/>
</dbReference>
<dbReference type="Pfam" id="PF02518">
    <property type="entry name" value="HATPase_c"/>
    <property type="match status" value="1"/>
</dbReference>
<keyword evidence="6 12" id="KW-0418">Kinase</keyword>
<dbReference type="EC" id="2.7.13.3" evidence="2"/>
<organism evidence="13 14">
    <name type="scientific">Kitasatospora aureofaciens</name>
    <name type="common">Streptomyces aureofaciens</name>
    <dbReference type="NCBI Taxonomy" id="1894"/>
    <lineage>
        <taxon>Bacteria</taxon>
        <taxon>Bacillati</taxon>
        <taxon>Actinomycetota</taxon>
        <taxon>Actinomycetes</taxon>
        <taxon>Kitasatosporales</taxon>
        <taxon>Streptomycetaceae</taxon>
        <taxon>Kitasatospora</taxon>
    </lineage>
</organism>
<dbReference type="GO" id="GO:0016020">
    <property type="term" value="C:membrane"/>
    <property type="evidence" value="ECO:0007669"/>
    <property type="project" value="InterPro"/>
</dbReference>
<dbReference type="GO" id="GO:0000155">
    <property type="term" value="F:phosphorelay sensor kinase activity"/>
    <property type="evidence" value="ECO:0007669"/>
    <property type="project" value="InterPro"/>
</dbReference>
<evidence type="ECO:0000313" key="14">
    <source>
        <dbReference type="Proteomes" id="UP000037395"/>
    </source>
</evidence>
<keyword evidence="8" id="KW-0902">Two-component regulatory system</keyword>
<dbReference type="GeneID" id="97487125"/>
<dbReference type="GO" id="GO:0046983">
    <property type="term" value="F:protein dimerization activity"/>
    <property type="evidence" value="ECO:0007669"/>
    <property type="project" value="InterPro"/>
</dbReference>
<feature type="transmembrane region" description="Helical" evidence="9">
    <location>
        <begin position="115"/>
        <end position="135"/>
    </location>
</feature>
<feature type="domain" description="Signal transduction histidine kinase subgroup 3 dimerisation and phosphoacceptor" evidence="11">
    <location>
        <begin position="186"/>
        <end position="249"/>
    </location>
</feature>
<evidence type="ECO:0000256" key="1">
    <source>
        <dbReference type="ARBA" id="ARBA00000085"/>
    </source>
</evidence>
<gene>
    <name evidence="12" type="ORF">GCM10010502_40820</name>
    <name evidence="13" type="ORF">HS99_0021570</name>
</gene>
<reference evidence="13 14" key="2">
    <citation type="submission" date="2014-07" db="EMBL/GenBank/DDBJ databases">
        <authorList>
            <person name="Zhang J.E."/>
            <person name="Yang H."/>
            <person name="Guo J."/>
            <person name="Deng Z."/>
            <person name="Luo H."/>
            <person name="Luo M."/>
            <person name="Zhao B."/>
        </authorList>
    </citation>
    <scope>NUCLEOTIDE SEQUENCE [LARGE SCALE GENOMIC DNA]</scope>
    <source>
        <strain evidence="13">ATCC 10762</strain>
        <strain evidence="14">ATCC 10762 / DSM 40127 / CCM 3239 / JCM 4008 / LMG 5968 / NBRC 12843 / NCIMB 8234 / A-377</strain>
    </source>
</reference>
<feature type="transmembrane region" description="Helical" evidence="9">
    <location>
        <begin position="91"/>
        <end position="108"/>
    </location>
</feature>
<evidence type="ECO:0000256" key="5">
    <source>
        <dbReference type="ARBA" id="ARBA00022741"/>
    </source>
</evidence>
<dbReference type="InterPro" id="IPR003594">
    <property type="entry name" value="HATPase_dom"/>
</dbReference>
<keyword evidence="9" id="KW-0472">Membrane</keyword>
<dbReference type="Pfam" id="PF07730">
    <property type="entry name" value="HisKA_3"/>
    <property type="match status" value="1"/>
</dbReference>
<dbReference type="RefSeq" id="WP_050366412.1">
    <property type="nucleotide sequence ID" value="NZ_BMUB01000009.1"/>
</dbReference>
<reference evidence="12" key="5">
    <citation type="submission" date="2020-09" db="EMBL/GenBank/DDBJ databases">
        <authorList>
            <person name="Sun Q."/>
            <person name="Ohkuma M."/>
        </authorList>
    </citation>
    <scope>NUCLEOTIDE SEQUENCE</scope>
    <source>
        <strain evidence="12">JCM 4434</strain>
    </source>
</reference>